<dbReference type="OMA" id="PWEYAIE"/>
<dbReference type="PANTHER" id="PTHR46825:SF15">
    <property type="entry name" value="BETA-LACTAMASE-RELATED DOMAIN-CONTAINING PROTEIN"/>
    <property type="match status" value="1"/>
</dbReference>
<proteinExistence type="predicted"/>
<protein>
    <recommendedName>
        <fullName evidence="2">Beta-lactamase-related domain-containing protein</fullName>
    </recommendedName>
</protein>
<gene>
    <name evidence="3" type="ORF">C0Q70_06338</name>
</gene>
<keyword evidence="4" id="KW-1185">Reference proteome</keyword>
<dbReference type="Proteomes" id="UP000245119">
    <property type="component" value="Linkage Group LG3"/>
</dbReference>
<name>A0A2T7PNW4_POMCA</name>
<dbReference type="SUPFAM" id="SSF56601">
    <property type="entry name" value="beta-lactamase/transpeptidase-like"/>
    <property type="match status" value="1"/>
</dbReference>
<accession>A0A2T7PNW4</accession>
<dbReference type="AlphaFoldDB" id="A0A2T7PNW4"/>
<feature type="domain" description="Beta-lactamase-related" evidence="2">
    <location>
        <begin position="33"/>
        <end position="376"/>
    </location>
</feature>
<keyword evidence="1" id="KW-0732">Signal</keyword>
<dbReference type="EMBL" id="PZQS01000003">
    <property type="protein sequence ID" value="PVD35057.1"/>
    <property type="molecule type" value="Genomic_DNA"/>
</dbReference>
<feature type="signal peptide" evidence="1">
    <location>
        <begin position="1"/>
        <end position="21"/>
    </location>
</feature>
<dbReference type="OrthoDB" id="5946976at2759"/>
<dbReference type="Pfam" id="PF00144">
    <property type="entry name" value="Beta-lactamase"/>
    <property type="match status" value="1"/>
</dbReference>
<comment type="caution">
    <text evidence="3">The sequence shown here is derived from an EMBL/GenBank/DDBJ whole genome shotgun (WGS) entry which is preliminary data.</text>
</comment>
<evidence type="ECO:0000313" key="4">
    <source>
        <dbReference type="Proteomes" id="UP000245119"/>
    </source>
</evidence>
<sequence>MTTFATLMFLCTLTLCTPTSGKVFTPELTSKIEQFVQNLIQCREVVGLSLAVVKGNETWARGFGVADKASGRPVNSSTLFGIGSVTKAFASAILTMLIDDSRGKYTWETPLKNILGKDFQLEDEFLSSHVTIKDVLLHRTGLATSSMAFIAGFPAAFTREELIRRFQFLPVVGLFRDEWNYNNWMYALAGRVAEVMGGASWEELLQQRIFQPLQMNDSRVIGYNVEVDADNFALPYVRLGDALVMSDPVIYKLTPAEAAGSIASSADDMAKWMAMHLQGVTSQGDTILTRSTLQAMYSPHIILSPDTLSSDYVTRPHFPVTFNSYGYGYAWFVASYRGYSVVWHTGSLFSYTTFLMLMEDAGLGIFISTNSGDSGTENFTLEELFFYITDLFLGEEPWLNISNACQYPAPWLNTTGWTSSNHTPILPGGISKSGDFVGEYGNKLFGEIAIMLNGGKELLVRYNRITGKLYRTNVDHILMMEMDGPLAFLSRTARGLRYFNMTFARADERGRYQDLLVSAPSLLGTDVLVYKRGVKTFEPPGGDVSESSTMSIIVGSVFILQSMLVNILTRQCL</sequence>
<reference evidence="3 4" key="1">
    <citation type="submission" date="2018-04" db="EMBL/GenBank/DDBJ databases">
        <title>The genome of golden apple snail Pomacea canaliculata provides insight into stress tolerance and invasive adaptation.</title>
        <authorList>
            <person name="Liu C."/>
            <person name="Liu B."/>
            <person name="Ren Y."/>
            <person name="Zhang Y."/>
            <person name="Wang H."/>
            <person name="Li S."/>
            <person name="Jiang F."/>
            <person name="Yin L."/>
            <person name="Zhang G."/>
            <person name="Qian W."/>
            <person name="Fan W."/>
        </authorList>
    </citation>
    <scope>NUCLEOTIDE SEQUENCE [LARGE SCALE GENOMIC DNA]</scope>
    <source>
        <strain evidence="3">SZHN2017</strain>
        <tissue evidence="3">Muscle</tissue>
    </source>
</reference>
<evidence type="ECO:0000313" key="3">
    <source>
        <dbReference type="EMBL" id="PVD35057.1"/>
    </source>
</evidence>
<evidence type="ECO:0000256" key="1">
    <source>
        <dbReference type="SAM" id="SignalP"/>
    </source>
</evidence>
<dbReference type="InterPro" id="IPR050491">
    <property type="entry name" value="AmpC-like"/>
</dbReference>
<feature type="chain" id="PRO_5015550800" description="Beta-lactamase-related domain-containing protein" evidence="1">
    <location>
        <begin position="22"/>
        <end position="573"/>
    </location>
</feature>
<dbReference type="InterPro" id="IPR001466">
    <property type="entry name" value="Beta-lactam-related"/>
</dbReference>
<organism evidence="3 4">
    <name type="scientific">Pomacea canaliculata</name>
    <name type="common">Golden apple snail</name>
    <dbReference type="NCBI Taxonomy" id="400727"/>
    <lineage>
        <taxon>Eukaryota</taxon>
        <taxon>Metazoa</taxon>
        <taxon>Spiralia</taxon>
        <taxon>Lophotrochozoa</taxon>
        <taxon>Mollusca</taxon>
        <taxon>Gastropoda</taxon>
        <taxon>Caenogastropoda</taxon>
        <taxon>Architaenioglossa</taxon>
        <taxon>Ampullarioidea</taxon>
        <taxon>Ampullariidae</taxon>
        <taxon>Pomacea</taxon>
    </lineage>
</organism>
<evidence type="ECO:0000259" key="2">
    <source>
        <dbReference type="Pfam" id="PF00144"/>
    </source>
</evidence>
<dbReference type="Gene3D" id="3.40.710.10">
    <property type="entry name" value="DD-peptidase/beta-lactamase superfamily"/>
    <property type="match status" value="1"/>
</dbReference>
<dbReference type="InterPro" id="IPR012338">
    <property type="entry name" value="Beta-lactam/transpept-like"/>
</dbReference>
<dbReference type="PANTHER" id="PTHR46825">
    <property type="entry name" value="D-ALANYL-D-ALANINE-CARBOXYPEPTIDASE/ENDOPEPTIDASE AMPH"/>
    <property type="match status" value="1"/>
</dbReference>